<sequence length="52" mass="6317">MSQLREAVLRKKERLIKKLLALGVYKKDDLHLYELTLSDIEKEYNKEIERKK</sequence>
<dbReference type="EMBL" id="JAUSTZ010000004">
    <property type="protein sequence ID" value="MDQ0226323.1"/>
    <property type="molecule type" value="Genomic_DNA"/>
</dbReference>
<evidence type="ECO:0000313" key="1">
    <source>
        <dbReference type="EMBL" id="MDQ0226323.1"/>
    </source>
</evidence>
<dbReference type="InterPro" id="IPR025072">
    <property type="entry name" value="Fur_reg_FbpA"/>
</dbReference>
<dbReference type="RefSeq" id="WP_095302637.1">
    <property type="nucleotide sequence ID" value="NZ_CADEPK010000178.1"/>
</dbReference>
<organism evidence="1 2">
    <name type="scientific">Metabacillus niabensis</name>
    <dbReference type="NCBI Taxonomy" id="324854"/>
    <lineage>
        <taxon>Bacteria</taxon>
        <taxon>Bacillati</taxon>
        <taxon>Bacillota</taxon>
        <taxon>Bacilli</taxon>
        <taxon>Bacillales</taxon>
        <taxon>Bacillaceae</taxon>
        <taxon>Metabacillus</taxon>
    </lineage>
</organism>
<proteinExistence type="predicted"/>
<dbReference type="Pfam" id="PF13076">
    <property type="entry name" value="Fur_reg_FbpA"/>
    <property type="match status" value="1"/>
</dbReference>
<name>A0ABT9Z432_9BACI</name>
<accession>A0ABT9Z432</accession>
<comment type="caution">
    <text evidence="1">The sequence shown here is derived from an EMBL/GenBank/DDBJ whole genome shotgun (WGS) entry which is preliminary data.</text>
</comment>
<keyword evidence="2" id="KW-1185">Reference proteome</keyword>
<dbReference type="Proteomes" id="UP001232245">
    <property type="component" value="Unassembled WGS sequence"/>
</dbReference>
<reference evidence="1 2" key="1">
    <citation type="submission" date="2023-07" db="EMBL/GenBank/DDBJ databases">
        <title>Genomic Encyclopedia of Type Strains, Phase IV (KMG-IV): sequencing the most valuable type-strain genomes for metagenomic binning, comparative biology and taxonomic classification.</title>
        <authorList>
            <person name="Goeker M."/>
        </authorList>
    </citation>
    <scope>NUCLEOTIDE SEQUENCE [LARGE SCALE GENOMIC DNA]</scope>
    <source>
        <strain evidence="1 2">DSM 17723</strain>
    </source>
</reference>
<evidence type="ECO:0000313" key="2">
    <source>
        <dbReference type="Proteomes" id="UP001232245"/>
    </source>
</evidence>
<evidence type="ECO:0008006" key="3">
    <source>
        <dbReference type="Google" id="ProtNLM"/>
    </source>
</evidence>
<protein>
    <recommendedName>
        <fullName evidence="3">Fur-regulated basic protein FbpA</fullName>
    </recommendedName>
</protein>
<gene>
    <name evidence="1" type="ORF">J2S02_002668</name>
</gene>